<keyword evidence="1" id="KW-0732">Signal</keyword>
<reference evidence="2 3" key="1">
    <citation type="submission" date="2018-06" db="EMBL/GenBank/DDBJ databases">
        <authorList>
            <consortium name="Pathogen Informatics"/>
            <person name="Doyle S."/>
        </authorList>
    </citation>
    <scope>NUCLEOTIDE SEQUENCE [LARGE SCALE GENOMIC DNA]</scope>
    <source>
        <strain evidence="2 3">NCTC13067</strain>
    </source>
</reference>
<evidence type="ECO:0000313" key="3">
    <source>
        <dbReference type="Proteomes" id="UP000255469"/>
    </source>
</evidence>
<dbReference type="Proteomes" id="UP000255469">
    <property type="component" value="Unassembled WGS sequence"/>
</dbReference>
<proteinExistence type="predicted"/>
<gene>
    <name evidence="2" type="ORF">NCTC13067_01851</name>
</gene>
<protein>
    <recommendedName>
        <fullName evidence="4">T9SS C-terminal target domain-containing protein</fullName>
    </recommendedName>
</protein>
<evidence type="ECO:0000256" key="1">
    <source>
        <dbReference type="SAM" id="SignalP"/>
    </source>
</evidence>
<dbReference type="AlphaFoldDB" id="A0A379ED32"/>
<evidence type="ECO:0008006" key="4">
    <source>
        <dbReference type="Google" id="ProtNLM"/>
    </source>
</evidence>
<dbReference type="EMBL" id="UGTM01000002">
    <property type="protein sequence ID" value="SUB93993.1"/>
    <property type="molecule type" value="Genomic_DNA"/>
</dbReference>
<evidence type="ECO:0000313" key="2">
    <source>
        <dbReference type="EMBL" id="SUB93993.1"/>
    </source>
</evidence>
<dbReference type="RefSeq" id="WP_025067732.1">
    <property type="nucleotide sequence ID" value="NZ_UGTM01000002.1"/>
</dbReference>
<feature type="chain" id="PRO_5017077555" description="T9SS C-terminal target domain-containing protein" evidence="1">
    <location>
        <begin position="22"/>
        <end position="224"/>
    </location>
</feature>
<name>A0A379ED32_9BACT</name>
<feature type="signal peptide" evidence="1">
    <location>
        <begin position="1"/>
        <end position="21"/>
    </location>
</feature>
<organism evidence="2 3">
    <name type="scientific">Prevotella denticola</name>
    <dbReference type="NCBI Taxonomy" id="28129"/>
    <lineage>
        <taxon>Bacteria</taxon>
        <taxon>Pseudomonadati</taxon>
        <taxon>Bacteroidota</taxon>
        <taxon>Bacteroidia</taxon>
        <taxon>Bacteroidales</taxon>
        <taxon>Prevotellaceae</taxon>
        <taxon>Prevotella</taxon>
    </lineage>
</organism>
<sequence>MKLRLLMFFGLLTSLFVSVQAQTSSNEVAFLDEQGRVIPSNTTVVLNKVEKTSFPFEENKIAGKVAIQNQSDKPQNITLHCTINNIDEGDVKVCAFNNCTLEEETGTYEVGSKLFPIGLDKEIVDIEHFYGESEVCTVTLKLTTKESGSEEEKEGPTITVKFDTKATGIASASSQNSGTYDVFNVRGVLLHKQLTSLSELPKGVYIVKQKDAKGIVSTRKYIVR</sequence>
<accession>A0A379ED32</accession>